<sequence length="167" mass="18851">MVRGRAHPRLLQTAAYARKLVSDRLPPQNDETVEERVVTRLERQALLTGRKPPVACCFLLYEAALRSPLVDREQPERLSEASRLRNIVTQVPSFERAFSNALEGPTVLIETRDRERYAFAEGAFASELTADPGSVARVTESLGMIRTRALDPDESARFIERMVKGRE</sequence>
<protein>
    <recommendedName>
        <fullName evidence="1">DUF5753 domain-containing protein</fullName>
    </recommendedName>
</protein>
<accession>A0A918GRQ0</accession>
<comment type="caution">
    <text evidence="2">The sequence shown here is derived from an EMBL/GenBank/DDBJ whole genome shotgun (WGS) entry which is preliminary data.</text>
</comment>
<evidence type="ECO:0000313" key="3">
    <source>
        <dbReference type="Proteomes" id="UP000653493"/>
    </source>
</evidence>
<feature type="domain" description="DUF5753" evidence="1">
    <location>
        <begin position="7"/>
        <end position="161"/>
    </location>
</feature>
<reference evidence="2" key="2">
    <citation type="submission" date="2020-09" db="EMBL/GenBank/DDBJ databases">
        <authorList>
            <person name="Sun Q."/>
            <person name="Ohkuma M."/>
        </authorList>
    </citation>
    <scope>NUCLEOTIDE SEQUENCE</scope>
    <source>
        <strain evidence="2">JCM 4234</strain>
    </source>
</reference>
<proteinExistence type="predicted"/>
<name>A0A918GRQ0_STRGD</name>
<evidence type="ECO:0000259" key="1">
    <source>
        <dbReference type="Pfam" id="PF19054"/>
    </source>
</evidence>
<reference evidence="2" key="1">
    <citation type="journal article" date="2014" name="Int. J. Syst. Evol. Microbiol.">
        <title>Complete genome sequence of Corynebacterium casei LMG S-19264T (=DSM 44701T), isolated from a smear-ripened cheese.</title>
        <authorList>
            <consortium name="US DOE Joint Genome Institute (JGI-PGF)"/>
            <person name="Walter F."/>
            <person name="Albersmeier A."/>
            <person name="Kalinowski J."/>
            <person name="Ruckert C."/>
        </authorList>
    </citation>
    <scope>NUCLEOTIDE SEQUENCE</scope>
    <source>
        <strain evidence="2">JCM 4234</strain>
    </source>
</reference>
<evidence type="ECO:0000313" key="2">
    <source>
        <dbReference type="EMBL" id="GGS56437.1"/>
    </source>
</evidence>
<dbReference type="InterPro" id="IPR043917">
    <property type="entry name" value="DUF5753"/>
</dbReference>
<dbReference type="EMBL" id="BMSL01000020">
    <property type="protein sequence ID" value="GGS56437.1"/>
    <property type="molecule type" value="Genomic_DNA"/>
</dbReference>
<dbReference type="Proteomes" id="UP000653493">
    <property type="component" value="Unassembled WGS sequence"/>
</dbReference>
<gene>
    <name evidence="2" type="ORF">GCM10010238_52220</name>
</gene>
<organism evidence="2 3">
    <name type="scientific">Streptomyces griseoviridis</name>
    <dbReference type="NCBI Taxonomy" id="45398"/>
    <lineage>
        <taxon>Bacteria</taxon>
        <taxon>Bacillati</taxon>
        <taxon>Actinomycetota</taxon>
        <taxon>Actinomycetes</taxon>
        <taxon>Kitasatosporales</taxon>
        <taxon>Streptomycetaceae</taxon>
        <taxon>Streptomyces</taxon>
    </lineage>
</organism>
<dbReference type="Pfam" id="PF19054">
    <property type="entry name" value="DUF5753"/>
    <property type="match status" value="1"/>
</dbReference>
<keyword evidence="3" id="KW-1185">Reference proteome</keyword>
<dbReference type="AlphaFoldDB" id="A0A918GRQ0"/>